<proteinExistence type="predicted"/>
<feature type="signal peptide" evidence="2">
    <location>
        <begin position="1"/>
        <end position="18"/>
    </location>
</feature>
<feature type="region of interest" description="Disordered" evidence="1">
    <location>
        <begin position="267"/>
        <end position="303"/>
    </location>
</feature>
<organism evidence="4 5">
    <name type="scientific">Pediococcus stilesii</name>
    <dbReference type="NCBI Taxonomy" id="331679"/>
    <lineage>
        <taxon>Bacteria</taxon>
        <taxon>Bacillati</taxon>
        <taxon>Bacillota</taxon>
        <taxon>Bacilli</taxon>
        <taxon>Lactobacillales</taxon>
        <taxon>Lactobacillaceae</taxon>
        <taxon>Pediococcus</taxon>
    </lineage>
</organism>
<dbReference type="Proteomes" id="UP000305541">
    <property type="component" value="Unassembled WGS sequence"/>
</dbReference>
<feature type="domain" description="DUF4767" evidence="3">
    <location>
        <begin position="65"/>
        <end position="202"/>
    </location>
</feature>
<dbReference type="InterPro" id="IPR031927">
    <property type="entry name" value="DUF4767"/>
</dbReference>
<keyword evidence="2" id="KW-0732">Signal</keyword>
<reference evidence="4 5" key="1">
    <citation type="submission" date="2019-05" db="EMBL/GenBank/DDBJ databases">
        <title>The metagenome of a microbial culture collection derived from dairy environment covers the genomic content of the human microbiome.</title>
        <authorList>
            <person name="Roder T."/>
            <person name="Wuthrich D."/>
            <person name="Sattari Z."/>
            <person name="Von Ah U."/>
            <person name="Bar C."/>
            <person name="Ronchi F."/>
            <person name="Macpherson A.J."/>
            <person name="Ganal-Vonarburg S.C."/>
            <person name="Bruggmann R."/>
            <person name="Vergeres G."/>
        </authorList>
    </citation>
    <scope>NUCLEOTIDE SEQUENCE [LARGE SCALE GENOMIC DNA]</scope>
    <source>
        <strain evidence="4 5">FAM 18815</strain>
    </source>
</reference>
<evidence type="ECO:0000259" key="3">
    <source>
        <dbReference type="Pfam" id="PF15983"/>
    </source>
</evidence>
<comment type="caution">
    <text evidence="4">The sequence shown here is derived from an EMBL/GenBank/DDBJ whole genome shotgun (WGS) entry which is preliminary data.</text>
</comment>
<sequence>MKKLISATLLALVPLTLAACSSGASSTSTSNSSSKNTTSSSTKRVTSSQSSTSSSSQSSKAKASTIWNDDKKQQLAEFMDSWGTEMKQTYVKRGPGNDTTSLGLHYPSDFAKNKTSYNLKNSSAGWSDNGKGSNDINVVAIYEQPNGTKETPMTQYNIYLFAIENNRAVVYHTSQNQGVGDERIHFELTSNSKLESGFAKIVDLPGYDSSEAKYYVRSADQAINLLKMNYAEGNGWTVQHGNAGEADWKDVYFSVMNSAGDTYVVHSDGTYDKQGDESSDDDVNTEDDVDTSSSDDSESVDMSEQAENYLPSMRKIITAAGGNNSAVSDDQLKQFYIDNVDNPDAYFQTDAVAGQFNAIKKKFPAVGGSVDKVKEWQYHSITGK</sequence>
<evidence type="ECO:0000256" key="1">
    <source>
        <dbReference type="SAM" id="MobiDB-lite"/>
    </source>
</evidence>
<accession>A0A5R9BTT0</accession>
<dbReference type="OrthoDB" id="2149782at2"/>
<gene>
    <name evidence="4" type="ORF">FEZ51_06460</name>
</gene>
<evidence type="ECO:0000313" key="5">
    <source>
        <dbReference type="Proteomes" id="UP000305541"/>
    </source>
</evidence>
<name>A0A5R9BTT0_9LACO</name>
<dbReference type="AlphaFoldDB" id="A0A5R9BTT0"/>
<dbReference type="Pfam" id="PF15983">
    <property type="entry name" value="DUF4767"/>
    <property type="match status" value="1"/>
</dbReference>
<feature type="compositionally biased region" description="Acidic residues" evidence="1">
    <location>
        <begin position="277"/>
        <end position="301"/>
    </location>
</feature>
<evidence type="ECO:0000256" key="2">
    <source>
        <dbReference type="SAM" id="SignalP"/>
    </source>
</evidence>
<protein>
    <submittedName>
        <fullName evidence="4">DUF4767 domain-containing protein</fullName>
    </submittedName>
</protein>
<evidence type="ECO:0000313" key="4">
    <source>
        <dbReference type="EMBL" id="TLQ04064.1"/>
    </source>
</evidence>
<dbReference type="PROSITE" id="PS51257">
    <property type="entry name" value="PROKAR_LIPOPROTEIN"/>
    <property type="match status" value="1"/>
</dbReference>
<dbReference type="RefSeq" id="WP_138474456.1">
    <property type="nucleotide sequence ID" value="NZ_VBTH01000010.1"/>
</dbReference>
<feature type="region of interest" description="Disordered" evidence="1">
    <location>
        <begin position="23"/>
        <end position="67"/>
    </location>
</feature>
<feature type="chain" id="PRO_5039187923" evidence="2">
    <location>
        <begin position="19"/>
        <end position="384"/>
    </location>
</feature>
<feature type="compositionally biased region" description="Low complexity" evidence="1">
    <location>
        <begin position="23"/>
        <end position="65"/>
    </location>
</feature>
<dbReference type="EMBL" id="VBTH01000010">
    <property type="protein sequence ID" value="TLQ04064.1"/>
    <property type="molecule type" value="Genomic_DNA"/>
</dbReference>